<keyword evidence="2" id="KW-1185">Reference proteome</keyword>
<name>A0AAW9MRX5_9FIRM</name>
<gene>
    <name evidence="1" type="ORF">VLK81_02440</name>
</gene>
<reference evidence="1 2" key="1">
    <citation type="submission" date="2024-01" db="EMBL/GenBank/DDBJ databases">
        <title>Complete genome sequence of Citroniella saccharovorans strain M6.X9, isolated from human fecal sample.</title>
        <authorList>
            <person name="Cheng G."/>
            <person name="Westerholm M."/>
            <person name="Schnurer A."/>
        </authorList>
    </citation>
    <scope>NUCLEOTIDE SEQUENCE [LARGE SCALE GENOMIC DNA]</scope>
    <source>
        <strain evidence="1 2">DSM 29873</strain>
    </source>
</reference>
<accession>A0AAW9MRX5</accession>
<evidence type="ECO:0000313" key="1">
    <source>
        <dbReference type="EMBL" id="MEB3428891.1"/>
    </source>
</evidence>
<dbReference type="AlphaFoldDB" id="A0AAW9MRX5"/>
<dbReference type="RefSeq" id="WP_324618962.1">
    <property type="nucleotide sequence ID" value="NZ_JAYKOT010000002.1"/>
</dbReference>
<protein>
    <submittedName>
        <fullName evidence="1">Uncharacterized protein</fullName>
    </submittedName>
</protein>
<evidence type="ECO:0000313" key="2">
    <source>
        <dbReference type="Proteomes" id="UP001357733"/>
    </source>
</evidence>
<comment type="caution">
    <text evidence="1">The sequence shown here is derived from an EMBL/GenBank/DDBJ whole genome shotgun (WGS) entry which is preliminary data.</text>
</comment>
<proteinExistence type="predicted"/>
<dbReference type="Proteomes" id="UP001357733">
    <property type="component" value="Unassembled WGS sequence"/>
</dbReference>
<organism evidence="1 2">
    <name type="scientific">Citroniella saccharovorans</name>
    <dbReference type="NCBI Taxonomy" id="2053367"/>
    <lineage>
        <taxon>Bacteria</taxon>
        <taxon>Bacillati</taxon>
        <taxon>Bacillota</taxon>
        <taxon>Tissierellia</taxon>
        <taxon>Tissierellales</taxon>
        <taxon>Peptoniphilaceae</taxon>
        <taxon>Citroniella</taxon>
    </lineage>
</organism>
<sequence>MEYRRFELKDDTKENRDKFERLFVEKNLSREDVVFIVDQVRLSNTLFKK</sequence>
<dbReference type="EMBL" id="JAYKOT010000002">
    <property type="protein sequence ID" value="MEB3428891.1"/>
    <property type="molecule type" value="Genomic_DNA"/>
</dbReference>